<dbReference type="Gene3D" id="3.40.1620.10">
    <property type="entry name" value="YefM-like domain"/>
    <property type="match status" value="1"/>
</dbReference>
<name>A0AAW9FER0_9HYPH</name>
<dbReference type="NCBIfam" id="TIGR01552">
    <property type="entry name" value="phd_fam"/>
    <property type="match status" value="1"/>
</dbReference>
<proteinExistence type="inferred from homology"/>
<dbReference type="InterPro" id="IPR051405">
    <property type="entry name" value="phD/YefM_antitoxin"/>
</dbReference>
<evidence type="ECO:0000256" key="2">
    <source>
        <dbReference type="RuleBase" id="RU362080"/>
    </source>
</evidence>
<gene>
    <name evidence="3" type="ORF">RMR22_03635</name>
</gene>
<comment type="similarity">
    <text evidence="1 2">Belongs to the phD/YefM antitoxin family.</text>
</comment>
<accession>A0AAW9FER0</accession>
<organism evidence="3">
    <name type="scientific">Agrobacterium rosae</name>
    <dbReference type="NCBI Taxonomy" id="1972867"/>
    <lineage>
        <taxon>Bacteria</taxon>
        <taxon>Pseudomonadati</taxon>
        <taxon>Pseudomonadota</taxon>
        <taxon>Alphaproteobacteria</taxon>
        <taxon>Hyphomicrobiales</taxon>
        <taxon>Rhizobiaceae</taxon>
        <taxon>Rhizobium/Agrobacterium group</taxon>
        <taxon>Agrobacterium</taxon>
    </lineage>
</organism>
<dbReference type="PANTHER" id="PTHR33713:SF6">
    <property type="entry name" value="ANTITOXIN YEFM"/>
    <property type="match status" value="1"/>
</dbReference>
<evidence type="ECO:0000256" key="1">
    <source>
        <dbReference type="ARBA" id="ARBA00009981"/>
    </source>
</evidence>
<dbReference type="EMBL" id="JAVRAF010000001">
    <property type="protein sequence ID" value="MDX8301323.1"/>
    <property type="molecule type" value="Genomic_DNA"/>
</dbReference>
<dbReference type="InterPro" id="IPR036165">
    <property type="entry name" value="YefM-like_sf"/>
</dbReference>
<comment type="function">
    <text evidence="2">Antitoxin component of a type II toxin-antitoxin (TA) system.</text>
</comment>
<dbReference type="InterPro" id="IPR006442">
    <property type="entry name" value="Antitoxin_Phd/YefM"/>
</dbReference>
<sequence>MPNVRFTEFRQNFATHFDAVLESRAPLLVTRQGREAVVVLAEGEYESMQETLHLLSNPANAERLRVSMDQLRKGDIIERDPTEE</sequence>
<reference evidence="3" key="1">
    <citation type="journal article" date="2023" name="Phytobiomes J">
        <title>Deciphering the key players within the bacterial microbiota associated with aerial crown gall tumors on rhododendron: Insights into the gallobiome.</title>
        <authorList>
            <person name="Kuzmanovic N."/>
            <person name="Nesme J."/>
            <person name="Wolf J."/>
            <person name="Neumann-Schaal M."/>
            <person name="Petersen J."/>
            <person name="Fernandez-Gnecco G."/>
            <person name="Sproeer C."/>
            <person name="Bunk B."/>
            <person name="Overmann J."/>
            <person name="Sorensen S.J."/>
            <person name="Idczak E."/>
            <person name="Smalla K."/>
        </authorList>
    </citation>
    <scope>NUCLEOTIDE SEQUENCE</scope>
    <source>
        <strain evidence="3">Rho-11.1</strain>
    </source>
</reference>
<dbReference type="Gene3D" id="6.10.250.330">
    <property type="match status" value="1"/>
</dbReference>
<dbReference type="AlphaFoldDB" id="A0AAW9FER0"/>
<dbReference type="SUPFAM" id="SSF143120">
    <property type="entry name" value="YefM-like"/>
    <property type="match status" value="1"/>
</dbReference>
<comment type="caution">
    <text evidence="3">The sequence shown here is derived from an EMBL/GenBank/DDBJ whole genome shotgun (WGS) entry which is preliminary data.</text>
</comment>
<dbReference type="RefSeq" id="WP_103584278.1">
    <property type="nucleotide sequence ID" value="NZ_CP192781.1"/>
</dbReference>
<evidence type="ECO:0000313" key="3">
    <source>
        <dbReference type="EMBL" id="MDX8301323.1"/>
    </source>
</evidence>
<protein>
    <recommendedName>
        <fullName evidence="2">Antitoxin</fullName>
    </recommendedName>
</protein>
<dbReference type="Pfam" id="PF02604">
    <property type="entry name" value="PhdYeFM_antitox"/>
    <property type="match status" value="1"/>
</dbReference>
<dbReference type="PANTHER" id="PTHR33713">
    <property type="entry name" value="ANTITOXIN YAFN-RELATED"/>
    <property type="match status" value="1"/>
</dbReference>